<dbReference type="EMBL" id="CP030850">
    <property type="protein sequence ID" value="AXE20819.1"/>
    <property type="molecule type" value="Genomic_DNA"/>
</dbReference>
<accession>A0A344TQ98</accession>
<dbReference type="KEGG" id="run:DR864_25335"/>
<protein>
    <submittedName>
        <fullName evidence="1">Uncharacterized protein</fullName>
    </submittedName>
</protein>
<dbReference type="Proteomes" id="UP000251993">
    <property type="component" value="Chromosome"/>
</dbReference>
<proteinExistence type="predicted"/>
<organism evidence="1 2">
    <name type="scientific">Runella rosea</name>
    <dbReference type="NCBI Taxonomy" id="2259595"/>
    <lineage>
        <taxon>Bacteria</taxon>
        <taxon>Pseudomonadati</taxon>
        <taxon>Bacteroidota</taxon>
        <taxon>Cytophagia</taxon>
        <taxon>Cytophagales</taxon>
        <taxon>Spirosomataceae</taxon>
        <taxon>Runella</taxon>
    </lineage>
</organism>
<evidence type="ECO:0000313" key="1">
    <source>
        <dbReference type="EMBL" id="AXE20819.1"/>
    </source>
</evidence>
<sequence length="182" mass="20411">MKQSIVDINDFYQAPAFSACVSETTNESFPKIKQVFELSLECLSVCIAKQMTYTIGKQLATGKIMKAVVDSECFHRLPTAEFLHEMSREGDQMLAGMLPSQKSSIVGIIVGYTKVRTATASFLVGIMVYLLVAHIQKEAQVRKWDIQELSFFLYQLVDDDITTQLNHKDLETLGVSSLFIKS</sequence>
<evidence type="ECO:0000313" key="2">
    <source>
        <dbReference type="Proteomes" id="UP000251993"/>
    </source>
</evidence>
<dbReference type="AlphaFoldDB" id="A0A344TQ98"/>
<gene>
    <name evidence="1" type="ORF">DR864_25335</name>
</gene>
<keyword evidence="2" id="KW-1185">Reference proteome</keyword>
<reference evidence="1 2" key="1">
    <citation type="submission" date="2018-07" db="EMBL/GenBank/DDBJ databases">
        <title>Genome sequencing of Runella.</title>
        <authorList>
            <person name="Baek M.-G."/>
            <person name="Yi H."/>
        </authorList>
    </citation>
    <scope>NUCLEOTIDE SEQUENCE [LARGE SCALE GENOMIC DNA]</scope>
    <source>
        <strain evidence="1 2">HYN0085</strain>
    </source>
</reference>
<dbReference type="RefSeq" id="WP_114069580.1">
    <property type="nucleotide sequence ID" value="NZ_CP030850.1"/>
</dbReference>
<dbReference type="OrthoDB" id="9822461at2"/>
<name>A0A344TQ98_9BACT</name>